<dbReference type="AlphaFoldDB" id="A0A1F6CCV3"/>
<organism evidence="2 3">
    <name type="scientific">Handelsmanbacteria sp. (strain RIFCSPLOWO2_12_FULL_64_10)</name>
    <dbReference type="NCBI Taxonomy" id="1817868"/>
    <lineage>
        <taxon>Bacteria</taxon>
        <taxon>Candidatus Handelsmaniibacteriota</taxon>
    </lineage>
</organism>
<dbReference type="SUPFAM" id="SSF51445">
    <property type="entry name" value="(Trans)glycosidases"/>
    <property type="match status" value="1"/>
</dbReference>
<feature type="chain" id="PRO_5009523379" description="EF-hand domain-containing protein" evidence="1">
    <location>
        <begin position="25"/>
        <end position="507"/>
    </location>
</feature>
<sequence>MNFRILLFLCVLCVLCGKWGSACAQPFPGTRSEALASGRLIADYDGELRRSDGRLDAPLLIQQLKGLKANVYFYLIWHRDTDWEDLKLFLPEARAAGIEVWVYLVPPSESPPRTTLYSEPFRLDYILWGEEIGKLSVAHPNLTAFVIDDFWANSTFFTPGYVGRMRAAGRQHNPGLLFLPLMYYREMSRRFVLDYRDVIDGAVVAYPKGPEDIRLARSLLLDRDESPARWVFTYPYQTRSEPGDFAEARCLYAVAPADRYLLRLTGGDDYLGPTSGYHVKQVLVDGEVVWQEDVAGGAVGMRAIQADVTAQVKGKSSVTVAVRVIDLRAVSNFGVEVSWSEVEADGLKPADGSSWTASAGGRWQTAFEAARHGEGAFRIPFVVMVAASREAFPRRVGLEATPENIRDHVEMAFSEMRRGNADGVVTYVLDKRPGNPDYAAVQTAFLRAARFSPPSPDFDGDGTVGFDDFFLFADAFGSKEARFDLDGDEAVGFDDFFVFAASFGKRR</sequence>
<dbReference type="PROSITE" id="PS00018">
    <property type="entry name" value="EF_HAND_1"/>
    <property type="match status" value="1"/>
</dbReference>
<keyword evidence="1" id="KW-0732">Signal</keyword>
<comment type="caution">
    <text evidence="2">The sequence shown here is derived from an EMBL/GenBank/DDBJ whole genome shotgun (WGS) entry which is preliminary data.</text>
</comment>
<evidence type="ECO:0000313" key="2">
    <source>
        <dbReference type="EMBL" id="OGG47075.1"/>
    </source>
</evidence>
<gene>
    <name evidence="2" type="ORF">A3F84_13955</name>
</gene>
<evidence type="ECO:0008006" key="4">
    <source>
        <dbReference type="Google" id="ProtNLM"/>
    </source>
</evidence>
<evidence type="ECO:0000256" key="1">
    <source>
        <dbReference type="SAM" id="SignalP"/>
    </source>
</evidence>
<evidence type="ECO:0000313" key="3">
    <source>
        <dbReference type="Proteomes" id="UP000178606"/>
    </source>
</evidence>
<accession>A0A1F6CCV3</accession>
<name>A0A1F6CCV3_HANXR</name>
<protein>
    <recommendedName>
        <fullName evidence="4">EF-hand domain-containing protein</fullName>
    </recommendedName>
</protein>
<dbReference type="InterPro" id="IPR017853">
    <property type="entry name" value="GH"/>
</dbReference>
<dbReference type="Proteomes" id="UP000178606">
    <property type="component" value="Unassembled WGS sequence"/>
</dbReference>
<dbReference type="InterPro" id="IPR018247">
    <property type="entry name" value="EF_Hand_1_Ca_BS"/>
</dbReference>
<feature type="signal peptide" evidence="1">
    <location>
        <begin position="1"/>
        <end position="24"/>
    </location>
</feature>
<dbReference type="InterPro" id="IPR036439">
    <property type="entry name" value="Dockerin_dom_sf"/>
</dbReference>
<dbReference type="GO" id="GO:0000272">
    <property type="term" value="P:polysaccharide catabolic process"/>
    <property type="evidence" value="ECO:0007669"/>
    <property type="project" value="InterPro"/>
</dbReference>
<dbReference type="Gene3D" id="1.10.1330.10">
    <property type="entry name" value="Dockerin domain"/>
    <property type="match status" value="1"/>
</dbReference>
<dbReference type="EMBL" id="MFKF01000275">
    <property type="protein sequence ID" value="OGG47075.1"/>
    <property type="molecule type" value="Genomic_DNA"/>
</dbReference>
<reference evidence="2 3" key="1">
    <citation type="journal article" date="2016" name="Nat. Commun.">
        <title>Thousands of microbial genomes shed light on interconnected biogeochemical processes in an aquifer system.</title>
        <authorList>
            <person name="Anantharaman K."/>
            <person name="Brown C.T."/>
            <person name="Hug L.A."/>
            <person name="Sharon I."/>
            <person name="Castelle C.J."/>
            <person name="Probst A.J."/>
            <person name="Thomas B.C."/>
            <person name="Singh A."/>
            <person name="Wilkins M.J."/>
            <person name="Karaoz U."/>
            <person name="Brodie E.L."/>
            <person name="Williams K.H."/>
            <person name="Hubbard S.S."/>
            <person name="Banfield J.F."/>
        </authorList>
    </citation>
    <scope>NUCLEOTIDE SEQUENCE [LARGE SCALE GENOMIC DNA]</scope>
    <source>
        <strain evidence="3">RIFCSPLOWO2_12_FULL_64_10</strain>
    </source>
</reference>
<proteinExistence type="predicted"/>